<dbReference type="EMBL" id="KZ502938">
    <property type="protein sequence ID" value="PKU70423.1"/>
    <property type="molecule type" value="Genomic_DNA"/>
</dbReference>
<protein>
    <submittedName>
        <fullName evidence="1">Uncharacterized protein</fullName>
    </submittedName>
</protein>
<keyword evidence="2" id="KW-1185">Reference proteome</keyword>
<gene>
    <name evidence="1" type="ORF">MA16_Dca007175</name>
</gene>
<reference evidence="1 2" key="2">
    <citation type="journal article" date="2017" name="Nature">
        <title>The Apostasia genome and the evolution of orchids.</title>
        <authorList>
            <person name="Zhang G.Q."/>
            <person name="Liu K.W."/>
            <person name="Li Z."/>
            <person name="Lohaus R."/>
            <person name="Hsiao Y.Y."/>
            <person name="Niu S.C."/>
            <person name="Wang J.Y."/>
            <person name="Lin Y.C."/>
            <person name="Xu Q."/>
            <person name="Chen L.J."/>
            <person name="Yoshida K."/>
            <person name="Fujiwara S."/>
            <person name="Wang Z.W."/>
            <person name="Zhang Y.Q."/>
            <person name="Mitsuda N."/>
            <person name="Wang M."/>
            <person name="Liu G.H."/>
            <person name="Pecoraro L."/>
            <person name="Huang H.X."/>
            <person name="Xiao X.J."/>
            <person name="Lin M."/>
            <person name="Wu X.Y."/>
            <person name="Wu W.L."/>
            <person name="Chen Y.Y."/>
            <person name="Chang S.B."/>
            <person name="Sakamoto S."/>
            <person name="Ohme-Takagi M."/>
            <person name="Yagi M."/>
            <person name="Zeng S.J."/>
            <person name="Shen C.Y."/>
            <person name="Yeh C.M."/>
            <person name="Luo Y.B."/>
            <person name="Tsai W.C."/>
            <person name="Van de Peer Y."/>
            <person name="Liu Z.J."/>
        </authorList>
    </citation>
    <scope>NUCLEOTIDE SEQUENCE [LARGE SCALE GENOMIC DNA]</scope>
    <source>
        <tissue evidence="1">The whole plant</tissue>
    </source>
</reference>
<reference evidence="1 2" key="1">
    <citation type="journal article" date="2016" name="Sci. Rep.">
        <title>The Dendrobium catenatum Lindl. genome sequence provides insights into polysaccharide synthase, floral development and adaptive evolution.</title>
        <authorList>
            <person name="Zhang G.Q."/>
            <person name="Xu Q."/>
            <person name="Bian C."/>
            <person name="Tsai W.C."/>
            <person name="Yeh C.M."/>
            <person name="Liu K.W."/>
            <person name="Yoshida K."/>
            <person name="Zhang L.S."/>
            <person name="Chang S.B."/>
            <person name="Chen F."/>
            <person name="Shi Y."/>
            <person name="Su Y.Y."/>
            <person name="Zhang Y.Q."/>
            <person name="Chen L.J."/>
            <person name="Yin Y."/>
            <person name="Lin M."/>
            <person name="Huang H."/>
            <person name="Deng H."/>
            <person name="Wang Z.W."/>
            <person name="Zhu S.L."/>
            <person name="Zhao X."/>
            <person name="Deng C."/>
            <person name="Niu S.C."/>
            <person name="Huang J."/>
            <person name="Wang M."/>
            <person name="Liu G.H."/>
            <person name="Yang H.J."/>
            <person name="Xiao X.J."/>
            <person name="Hsiao Y.Y."/>
            <person name="Wu W.L."/>
            <person name="Chen Y.Y."/>
            <person name="Mitsuda N."/>
            <person name="Ohme-Takagi M."/>
            <person name="Luo Y.B."/>
            <person name="Van de Peer Y."/>
            <person name="Liu Z.J."/>
        </authorList>
    </citation>
    <scope>NUCLEOTIDE SEQUENCE [LARGE SCALE GENOMIC DNA]</scope>
    <source>
        <tissue evidence="1">The whole plant</tissue>
    </source>
</reference>
<name>A0A2I0W442_9ASPA</name>
<evidence type="ECO:0000313" key="2">
    <source>
        <dbReference type="Proteomes" id="UP000233837"/>
    </source>
</evidence>
<dbReference type="AlphaFoldDB" id="A0A2I0W442"/>
<accession>A0A2I0W442</accession>
<proteinExistence type="predicted"/>
<dbReference type="Proteomes" id="UP000233837">
    <property type="component" value="Unassembled WGS sequence"/>
</dbReference>
<sequence>MQTVIVNAAEDVSYHQGKTCARELVVPAVLGVIACHRVLQEIRTCVPATIT</sequence>
<organism evidence="1 2">
    <name type="scientific">Dendrobium catenatum</name>
    <dbReference type="NCBI Taxonomy" id="906689"/>
    <lineage>
        <taxon>Eukaryota</taxon>
        <taxon>Viridiplantae</taxon>
        <taxon>Streptophyta</taxon>
        <taxon>Embryophyta</taxon>
        <taxon>Tracheophyta</taxon>
        <taxon>Spermatophyta</taxon>
        <taxon>Magnoliopsida</taxon>
        <taxon>Liliopsida</taxon>
        <taxon>Asparagales</taxon>
        <taxon>Orchidaceae</taxon>
        <taxon>Epidendroideae</taxon>
        <taxon>Malaxideae</taxon>
        <taxon>Dendrobiinae</taxon>
        <taxon>Dendrobium</taxon>
    </lineage>
</organism>
<evidence type="ECO:0000313" key="1">
    <source>
        <dbReference type="EMBL" id="PKU70423.1"/>
    </source>
</evidence>